<dbReference type="RefSeq" id="WP_142985593.1">
    <property type="nucleotide sequence ID" value="NZ_FXTD01000002.1"/>
</dbReference>
<evidence type="ECO:0000256" key="3">
    <source>
        <dbReference type="ARBA" id="ARBA00023239"/>
    </source>
</evidence>
<dbReference type="NCBIfam" id="NF006050">
    <property type="entry name" value="PRK08197.1"/>
    <property type="match status" value="1"/>
</dbReference>
<dbReference type="GO" id="GO:0004794">
    <property type="term" value="F:threonine deaminase activity"/>
    <property type="evidence" value="ECO:0007669"/>
    <property type="project" value="TreeGrafter"/>
</dbReference>
<dbReference type="AlphaFoldDB" id="A0A521BCD6"/>
<protein>
    <submittedName>
        <fullName evidence="5">L-threonine synthase</fullName>
    </submittedName>
</protein>
<dbReference type="PANTHER" id="PTHR48078">
    <property type="entry name" value="THREONINE DEHYDRATASE, MITOCHONDRIAL-RELATED"/>
    <property type="match status" value="1"/>
</dbReference>
<evidence type="ECO:0000313" key="6">
    <source>
        <dbReference type="Proteomes" id="UP000319712"/>
    </source>
</evidence>
<comment type="cofactor">
    <cofactor evidence="1">
        <name>pyridoxal 5'-phosphate</name>
        <dbReference type="ChEBI" id="CHEBI:597326"/>
    </cofactor>
</comment>
<dbReference type="InterPro" id="IPR001926">
    <property type="entry name" value="TrpB-like_PALP"/>
</dbReference>
<dbReference type="OrthoDB" id="341080at2157"/>
<evidence type="ECO:0000313" key="5">
    <source>
        <dbReference type="EMBL" id="SMO44737.1"/>
    </source>
</evidence>
<dbReference type="CDD" id="cd01563">
    <property type="entry name" value="Thr-synth_1"/>
    <property type="match status" value="1"/>
</dbReference>
<reference evidence="5 6" key="1">
    <citation type="submission" date="2017-05" db="EMBL/GenBank/DDBJ databases">
        <authorList>
            <person name="Varghese N."/>
            <person name="Submissions S."/>
        </authorList>
    </citation>
    <scope>NUCLEOTIDE SEQUENCE [LARGE SCALE GENOMIC DNA]</scope>
    <source>
        <strain evidence="5 6">DSM 19504</strain>
    </source>
</reference>
<dbReference type="Gene3D" id="3.40.50.1100">
    <property type="match status" value="2"/>
</dbReference>
<dbReference type="InterPro" id="IPR036052">
    <property type="entry name" value="TrpB-like_PALP_sf"/>
</dbReference>
<dbReference type="EMBL" id="FXTD01000002">
    <property type="protein sequence ID" value="SMO44737.1"/>
    <property type="molecule type" value="Genomic_DNA"/>
</dbReference>
<accession>A0A521BCD6</accession>
<proteinExistence type="predicted"/>
<keyword evidence="6" id="KW-1185">Reference proteome</keyword>
<organism evidence="5 6">
    <name type="scientific">Halorubrum cibi</name>
    <dbReference type="NCBI Taxonomy" id="413815"/>
    <lineage>
        <taxon>Archaea</taxon>
        <taxon>Methanobacteriati</taxon>
        <taxon>Methanobacteriota</taxon>
        <taxon>Stenosarchaea group</taxon>
        <taxon>Halobacteria</taxon>
        <taxon>Halobacteriales</taxon>
        <taxon>Haloferacaceae</taxon>
        <taxon>Halorubrum</taxon>
    </lineage>
</organism>
<dbReference type="Pfam" id="PF00291">
    <property type="entry name" value="PALP"/>
    <property type="match status" value="1"/>
</dbReference>
<dbReference type="GO" id="GO:0003941">
    <property type="term" value="F:L-serine ammonia-lyase activity"/>
    <property type="evidence" value="ECO:0007669"/>
    <property type="project" value="TreeGrafter"/>
</dbReference>
<evidence type="ECO:0000256" key="1">
    <source>
        <dbReference type="ARBA" id="ARBA00001933"/>
    </source>
</evidence>
<gene>
    <name evidence="5" type="ORF">SAMN06264867_102163</name>
</gene>
<dbReference type="GO" id="GO:0009097">
    <property type="term" value="P:isoleucine biosynthetic process"/>
    <property type="evidence" value="ECO:0007669"/>
    <property type="project" value="TreeGrafter"/>
</dbReference>
<evidence type="ECO:0000259" key="4">
    <source>
        <dbReference type="Pfam" id="PF00291"/>
    </source>
</evidence>
<dbReference type="SUPFAM" id="SSF53686">
    <property type="entry name" value="Tryptophan synthase beta subunit-like PLP-dependent enzymes"/>
    <property type="match status" value="1"/>
</dbReference>
<dbReference type="GO" id="GO:0006565">
    <property type="term" value="P:L-serine catabolic process"/>
    <property type="evidence" value="ECO:0007669"/>
    <property type="project" value="TreeGrafter"/>
</dbReference>
<feature type="domain" description="Tryptophan synthase beta chain-like PALP" evidence="4">
    <location>
        <begin position="74"/>
        <end position="386"/>
    </location>
</feature>
<name>A0A521BCD6_9EURY</name>
<evidence type="ECO:0000256" key="2">
    <source>
        <dbReference type="ARBA" id="ARBA00022898"/>
    </source>
</evidence>
<dbReference type="PANTHER" id="PTHR48078:SF6">
    <property type="entry name" value="L-THREONINE DEHYDRATASE CATABOLIC TDCB"/>
    <property type="match status" value="1"/>
</dbReference>
<keyword evidence="3" id="KW-0456">Lyase</keyword>
<keyword evidence="2" id="KW-0663">Pyridoxal phosphate</keyword>
<dbReference type="GO" id="GO:0006567">
    <property type="term" value="P:L-threonine catabolic process"/>
    <property type="evidence" value="ECO:0007669"/>
    <property type="project" value="TreeGrafter"/>
</dbReference>
<dbReference type="Proteomes" id="UP000319712">
    <property type="component" value="Unassembled WGS sequence"/>
</dbReference>
<sequence>METTDAFEGLSCVDCEETFDAETATHRCPDCDGILDPSYDLDRIDLTPADLEGRPGESMWRYEELLPFTREAAVTLGEGDTPLAECPALAEAMGVGRVLLKDEGANPTGTFKDRGQSLAMTAAREHGASEVALNSAGNAGQAAAAYAARADLDAHVFLPSRAGFTQKAMTEVHGADLTVTDPVGGDSQIGDAGRAYAAAMDDHPDWYSTKTFVTPYRHEGKKTMALELLEQLDWEAPDAVVYPTGGGVGLVGMHKAAREARALGWCDDLVPMYAAQAAGCAPVVDAYEAGADRHEPLADGEVDTACNGIAIPDPGASPLILEAIRESDGGAVATTDREILDAAITVAREEGLEIGATCAAAASGAFALAESGEFGPDDTVVLLNTGAGNKDVDTLRAHVGESEA</sequence>
<dbReference type="InterPro" id="IPR050147">
    <property type="entry name" value="Ser/Thr_Dehydratase"/>
</dbReference>